<dbReference type="InterPro" id="IPR001769">
    <property type="entry name" value="Gingipain"/>
</dbReference>
<name>A0ABW2TXQ0_9BACT</name>
<organism evidence="2 3">
    <name type="scientific">Hymenobacter humi</name>
    <dbReference type="NCBI Taxonomy" id="1411620"/>
    <lineage>
        <taxon>Bacteria</taxon>
        <taxon>Pseudomonadati</taxon>
        <taxon>Bacteroidota</taxon>
        <taxon>Cytophagia</taxon>
        <taxon>Cytophagales</taxon>
        <taxon>Hymenobacteraceae</taxon>
        <taxon>Hymenobacter</taxon>
    </lineage>
</organism>
<accession>A0ABW2TXQ0</accession>
<dbReference type="InterPro" id="IPR029030">
    <property type="entry name" value="Caspase-like_dom_sf"/>
</dbReference>
<dbReference type="Pfam" id="PF01364">
    <property type="entry name" value="Peptidase_C25"/>
    <property type="match status" value="1"/>
</dbReference>
<proteinExistence type="predicted"/>
<comment type="caution">
    <text evidence="2">The sequence shown here is derived from an EMBL/GenBank/DDBJ whole genome shotgun (WGS) entry which is preliminary data.</text>
</comment>
<evidence type="ECO:0000313" key="3">
    <source>
        <dbReference type="Proteomes" id="UP001596513"/>
    </source>
</evidence>
<dbReference type="SUPFAM" id="SSF52129">
    <property type="entry name" value="Caspase-like"/>
    <property type="match status" value="1"/>
</dbReference>
<evidence type="ECO:0000259" key="1">
    <source>
        <dbReference type="Pfam" id="PF01364"/>
    </source>
</evidence>
<keyword evidence="3" id="KW-1185">Reference proteome</keyword>
<reference evidence="3" key="1">
    <citation type="journal article" date="2019" name="Int. J. Syst. Evol. Microbiol.">
        <title>The Global Catalogue of Microorganisms (GCM) 10K type strain sequencing project: providing services to taxonomists for standard genome sequencing and annotation.</title>
        <authorList>
            <consortium name="The Broad Institute Genomics Platform"/>
            <consortium name="The Broad Institute Genome Sequencing Center for Infectious Disease"/>
            <person name="Wu L."/>
            <person name="Ma J."/>
        </authorList>
    </citation>
    <scope>NUCLEOTIDE SEQUENCE [LARGE SCALE GENOMIC DNA]</scope>
    <source>
        <strain evidence="3">JCM 19635</strain>
    </source>
</reference>
<sequence>MRRLKEAQRLASHRAAHDKLRVAVVTTAEVYNEYGSGGQDVTAIRDLMKQLYDRAPAGKQMQAAAVRRRFLRLQVGPLQRQSIRAHVVERPQPVQIRPGL</sequence>
<dbReference type="EMBL" id="JBHTEK010000001">
    <property type="protein sequence ID" value="MFC7666005.1"/>
    <property type="molecule type" value="Genomic_DNA"/>
</dbReference>
<dbReference type="Proteomes" id="UP001596513">
    <property type="component" value="Unassembled WGS sequence"/>
</dbReference>
<feature type="domain" description="Gingipain" evidence="1">
    <location>
        <begin position="5"/>
        <end position="56"/>
    </location>
</feature>
<protein>
    <submittedName>
        <fullName evidence="2">C25 family cysteine peptidase</fullName>
    </submittedName>
</protein>
<gene>
    <name evidence="2" type="ORF">ACFQT0_00045</name>
</gene>
<evidence type="ECO:0000313" key="2">
    <source>
        <dbReference type="EMBL" id="MFC7666005.1"/>
    </source>
</evidence>
<dbReference type="RefSeq" id="WP_380205873.1">
    <property type="nucleotide sequence ID" value="NZ_JBHTEK010000001.1"/>
</dbReference>